<dbReference type="InterPro" id="IPR036291">
    <property type="entry name" value="NAD(P)-bd_dom_sf"/>
</dbReference>
<protein>
    <submittedName>
        <fullName evidence="8 10">Alcohol dehydrogenase</fullName>
    </submittedName>
</protein>
<dbReference type="FunFam" id="3.40.50.720:FF:000039">
    <property type="entry name" value="Alcohol dehydrogenase AdhP"/>
    <property type="match status" value="1"/>
</dbReference>
<organism evidence="8">
    <name type="scientific">Eremomyces bilateralis CBS 781.70</name>
    <dbReference type="NCBI Taxonomy" id="1392243"/>
    <lineage>
        <taxon>Eukaryota</taxon>
        <taxon>Fungi</taxon>
        <taxon>Dikarya</taxon>
        <taxon>Ascomycota</taxon>
        <taxon>Pezizomycotina</taxon>
        <taxon>Dothideomycetes</taxon>
        <taxon>Dothideomycetes incertae sedis</taxon>
        <taxon>Eremomycetales</taxon>
        <taxon>Eremomycetaceae</taxon>
        <taxon>Eremomyces</taxon>
    </lineage>
</organism>
<dbReference type="Pfam" id="PF00107">
    <property type="entry name" value="ADH_zinc_N"/>
    <property type="match status" value="1"/>
</dbReference>
<comment type="cofactor">
    <cofactor evidence="1">
        <name>Zn(2+)</name>
        <dbReference type="ChEBI" id="CHEBI:29105"/>
    </cofactor>
</comment>
<dbReference type="Pfam" id="PF08240">
    <property type="entry name" value="ADH_N"/>
    <property type="match status" value="1"/>
</dbReference>
<dbReference type="SUPFAM" id="SSF50129">
    <property type="entry name" value="GroES-like"/>
    <property type="match status" value="1"/>
</dbReference>
<dbReference type="GeneID" id="54417995"/>
<dbReference type="Proteomes" id="UP000504638">
    <property type="component" value="Unplaced"/>
</dbReference>
<evidence type="ECO:0000259" key="7">
    <source>
        <dbReference type="SMART" id="SM00829"/>
    </source>
</evidence>
<reference evidence="10" key="3">
    <citation type="submission" date="2025-04" db="UniProtKB">
        <authorList>
            <consortium name="RefSeq"/>
        </authorList>
    </citation>
    <scope>IDENTIFICATION</scope>
    <source>
        <strain evidence="10">CBS 781.70</strain>
    </source>
</reference>
<dbReference type="PANTHER" id="PTHR42940:SF7">
    <property type="entry name" value="ALCOHOL DEHYDROGENASE-LIKE N-TERMINAL DOMAIN-CONTAINING PROTEIN"/>
    <property type="match status" value="1"/>
</dbReference>
<evidence type="ECO:0000256" key="3">
    <source>
        <dbReference type="ARBA" id="ARBA00022723"/>
    </source>
</evidence>
<evidence type="ECO:0000256" key="4">
    <source>
        <dbReference type="ARBA" id="ARBA00022833"/>
    </source>
</evidence>
<dbReference type="RefSeq" id="XP_033536908.1">
    <property type="nucleotide sequence ID" value="XM_033677425.1"/>
</dbReference>
<accession>A0A6G1GB03</accession>
<reference evidence="8 10" key="1">
    <citation type="submission" date="2020-01" db="EMBL/GenBank/DDBJ databases">
        <authorList>
            <consortium name="DOE Joint Genome Institute"/>
            <person name="Haridas S."/>
            <person name="Albert R."/>
            <person name="Binder M."/>
            <person name="Bloem J."/>
            <person name="Labutti K."/>
            <person name="Salamov A."/>
            <person name="Andreopoulos B."/>
            <person name="Baker S.E."/>
            <person name="Barry K."/>
            <person name="Bills G."/>
            <person name="Bluhm B.H."/>
            <person name="Cannon C."/>
            <person name="Castanera R."/>
            <person name="Culley D.E."/>
            <person name="Daum C."/>
            <person name="Ezra D."/>
            <person name="Gonzalez J.B."/>
            <person name="Henrissat B."/>
            <person name="Kuo A."/>
            <person name="Liang C."/>
            <person name="Lipzen A."/>
            <person name="Lutzoni F."/>
            <person name="Magnuson J."/>
            <person name="Mondo S."/>
            <person name="Nolan M."/>
            <person name="Ohm R."/>
            <person name="Pangilinan J."/>
            <person name="Park H.-J."/>
            <person name="Ramirez L."/>
            <person name="Alfaro M."/>
            <person name="Sun H."/>
            <person name="Tritt A."/>
            <person name="Yoshinaga Y."/>
            <person name="Zwiers L.-H."/>
            <person name="Turgeon B.G."/>
            <person name="Goodwin S.B."/>
            <person name="Spatafora J.W."/>
            <person name="Crous P.W."/>
            <person name="Grigoriev I.V."/>
        </authorList>
    </citation>
    <scope>NUCLEOTIDE SEQUENCE</scope>
    <source>
        <strain evidence="8 10">CBS 781.70</strain>
    </source>
</reference>
<dbReference type="GO" id="GO:0046872">
    <property type="term" value="F:metal ion binding"/>
    <property type="evidence" value="ECO:0007669"/>
    <property type="project" value="UniProtKB-KW"/>
</dbReference>
<gene>
    <name evidence="8 10" type="ORF">P152DRAFT_431734</name>
</gene>
<keyword evidence="6" id="KW-0520">NAD</keyword>
<reference evidence="10" key="2">
    <citation type="submission" date="2020-04" db="EMBL/GenBank/DDBJ databases">
        <authorList>
            <consortium name="NCBI Genome Project"/>
        </authorList>
    </citation>
    <scope>NUCLEOTIDE SEQUENCE</scope>
    <source>
        <strain evidence="10">CBS 781.70</strain>
    </source>
</reference>
<dbReference type="OrthoDB" id="1560166at2759"/>
<dbReference type="AlphaFoldDB" id="A0A6G1GB03"/>
<dbReference type="InterPro" id="IPR011032">
    <property type="entry name" value="GroES-like_sf"/>
</dbReference>
<name>A0A6G1GB03_9PEZI</name>
<evidence type="ECO:0000256" key="6">
    <source>
        <dbReference type="ARBA" id="ARBA00023027"/>
    </source>
</evidence>
<evidence type="ECO:0000313" key="10">
    <source>
        <dbReference type="RefSeq" id="XP_033536908.1"/>
    </source>
</evidence>
<keyword evidence="3" id="KW-0479">Metal-binding</keyword>
<dbReference type="EMBL" id="ML975152">
    <property type="protein sequence ID" value="KAF1815277.1"/>
    <property type="molecule type" value="Genomic_DNA"/>
</dbReference>
<keyword evidence="4" id="KW-0862">Zinc</keyword>
<keyword evidence="9" id="KW-1185">Reference proteome</keyword>
<evidence type="ECO:0000256" key="2">
    <source>
        <dbReference type="ARBA" id="ARBA00008072"/>
    </source>
</evidence>
<dbReference type="Gene3D" id="3.90.180.10">
    <property type="entry name" value="Medium-chain alcohol dehydrogenases, catalytic domain"/>
    <property type="match status" value="1"/>
</dbReference>
<dbReference type="InterPro" id="IPR020843">
    <property type="entry name" value="ER"/>
</dbReference>
<sequence>MSPPTLPKTYRAVVVEGPNQPLAIKEFPLEEPKPGEILIKVHCCGVCHSDELLIKGLFGPMAKFPAIPGHETIGTIVRVGSGEKRWEIGEVVGGAWHGGHDGVCKSCSHGDFQMCDNAEVNGVTRSGGYAEYAYLRTEAAVHIPKEIPASEYPAIAPLLCAGVTVFNGIREMDITPGGTVVIQGLGGLGHLALQFARKMGYRTVALSSSEKKRDFALDLGATDYIDASKDDAAQQLQAMGGANLIVVTAPNPEVVPPLLSGLAARGKLLILAPVGDVPVNTGMMILRGISVWGWPSGHARDAEETIDFANRQGVDCMIEKFPMDDVQNALDQMNSGNVRFRGVLMME</sequence>
<evidence type="ECO:0000256" key="1">
    <source>
        <dbReference type="ARBA" id="ARBA00001947"/>
    </source>
</evidence>
<dbReference type="GO" id="GO:0004022">
    <property type="term" value="F:alcohol dehydrogenase (NAD+) activity"/>
    <property type="evidence" value="ECO:0007669"/>
    <property type="project" value="TreeGrafter"/>
</dbReference>
<dbReference type="GO" id="GO:0005737">
    <property type="term" value="C:cytoplasm"/>
    <property type="evidence" value="ECO:0007669"/>
    <property type="project" value="TreeGrafter"/>
</dbReference>
<dbReference type="Gene3D" id="3.40.50.720">
    <property type="entry name" value="NAD(P)-binding Rossmann-like Domain"/>
    <property type="match status" value="1"/>
</dbReference>
<dbReference type="SUPFAM" id="SSF51735">
    <property type="entry name" value="NAD(P)-binding Rossmann-fold domains"/>
    <property type="match status" value="1"/>
</dbReference>
<dbReference type="SMART" id="SM00829">
    <property type="entry name" value="PKS_ER"/>
    <property type="match status" value="1"/>
</dbReference>
<dbReference type="InterPro" id="IPR013149">
    <property type="entry name" value="ADH-like_C"/>
</dbReference>
<dbReference type="PANTHER" id="PTHR42940">
    <property type="entry name" value="ALCOHOL DEHYDROGENASE 1-RELATED"/>
    <property type="match status" value="1"/>
</dbReference>
<feature type="domain" description="Enoyl reductase (ER)" evidence="7">
    <location>
        <begin position="17"/>
        <end position="344"/>
    </location>
</feature>
<dbReference type="InterPro" id="IPR013154">
    <property type="entry name" value="ADH-like_N"/>
</dbReference>
<evidence type="ECO:0000313" key="8">
    <source>
        <dbReference type="EMBL" id="KAF1815277.1"/>
    </source>
</evidence>
<keyword evidence="5" id="KW-0560">Oxidoreductase</keyword>
<evidence type="ECO:0000313" key="9">
    <source>
        <dbReference type="Proteomes" id="UP000504638"/>
    </source>
</evidence>
<evidence type="ECO:0000256" key="5">
    <source>
        <dbReference type="ARBA" id="ARBA00023002"/>
    </source>
</evidence>
<comment type="similarity">
    <text evidence="2">Belongs to the zinc-containing alcohol dehydrogenase family.</text>
</comment>
<proteinExistence type="inferred from homology"/>